<accession>A0A5J5BZ66</accession>
<evidence type="ECO:0000313" key="3">
    <source>
        <dbReference type="Proteomes" id="UP000325577"/>
    </source>
</evidence>
<sequence>MMVRRRLWGMMGVVVLEVWSAVVMERLCGGAISSAGGEGAVVGAATPEMAGAVEMTGDGSAGAVVGDGGTIMDGGYGGRVGGVDRDEVAGSDGGGAVVMGSRRGEEEVLRLRAVGVTGGRRWLWWNG</sequence>
<feature type="signal peptide" evidence="1">
    <location>
        <begin position="1"/>
        <end position="24"/>
    </location>
</feature>
<name>A0A5J5BZ66_9ASTE</name>
<reference evidence="2 3" key="1">
    <citation type="submission" date="2019-09" db="EMBL/GenBank/DDBJ databases">
        <title>A chromosome-level genome assembly of the Chinese tupelo Nyssa sinensis.</title>
        <authorList>
            <person name="Yang X."/>
            <person name="Kang M."/>
            <person name="Yang Y."/>
            <person name="Xiong H."/>
            <person name="Wang M."/>
            <person name="Zhang Z."/>
            <person name="Wang Z."/>
            <person name="Wu H."/>
            <person name="Ma T."/>
            <person name="Liu J."/>
            <person name="Xi Z."/>
        </authorList>
    </citation>
    <scope>NUCLEOTIDE SEQUENCE [LARGE SCALE GENOMIC DNA]</scope>
    <source>
        <strain evidence="2">J267</strain>
        <tissue evidence="2">Leaf</tissue>
    </source>
</reference>
<evidence type="ECO:0000313" key="2">
    <source>
        <dbReference type="EMBL" id="KAA8546947.1"/>
    </source>
</evidence>
<keyword evidence="3" id="KW-1185">Reference proteome</keyword>
<dbReference type="Proteomes" id="UP000325577">
    <property type="component" value="Linkage Group LG1"/>
</dbReference>
<evidence type="ECO:0000256" key="1">
    <source>
        <dbReference type="SAM" id="SignalP"/>
    </source>
</evidence>
<proteinExistence type="predicted"/>
<gene>
    <name evidence="2" type="ORF">F0562_003376</name>
</gene>
<dbReference type="AlphaFoldDB" id="A0A5J5BZ66"/>
<keyword evidence="1" id="KW-0732">Signal</keyword>
<dbReference type="EMBL" id="CM018032">
    <property type="protein sequence ID" value="KAA8546947.1"/>
    <property type="molecule type" value="Genomic_DNA"/>
</dbReference>
<organism evidence="2 3">
    <name type="scientific">Nyssa sinensis</name>
    <dbReference type="NCBI Taxonomy" id="561372"/>
    <lineage>
        <taxon>Eukaryota</taxon>
        <taxon>Viridiplantae</taxon>
        <taxon>Streptophyta</taxon>
        <taxon>Embryophyta</taxon>
        <taxon>Tracheophyta</taxon>
        <taxon>Spermatophyta</taxon>
        <taxon>Magnoliopsida</taxon>
        <taxon>eudicotyledons</taxon>
        <taxon>Gunneridae</taxon>
        <taxon>Pentapetalae</taxon>
        <taxon>asterids</taxon>
        <taxon>Cornales</taxon>
        <taxon>Nyssaceae</taxon>
        <taxon>Nyssa</taxon>
    </lineage>
</organism>
<feature type="chain" id="PRO_5023889069" evidence="1">
    <location>
        <begin position="25"/>
        <end position="127"/>
    </location>
</feature>
<protein>
    <submittedName>
        <fullName evidence="2">Uncharacterized protein</fullName>
    </submittedName>
</protein>